<feature type="domain" description="FP protein C-terminal" evidence="2">
    <location>
        <begin position="192"/>
        <end position="244"/>
    </location>
</feature>
<protein>
    <recommendedName>
        <fullName evidence="2">FP protein C-terminal domain-containing protein</fullName>
    </recommendedName>
</protein>
<reference evidence="4" key="1">
    <citation type="submission" date="2023-01" db="EMBL/GenBank/DDBJ databases">
        <title>Key to firefly adult light organ development and bioluminescence: homeobox transcription factors regulate luciferase expression and transportation to peroxisome.</title>
        <authorList>
            <person name="Fu X."/>
        </authorList>
    </citation>
    <scope>NUCLEOTIDE SEQUENCE [LARGE SCALE GENOMIC DNA]</scope>
</reference>
<name>A0AAN7QAS2_9COLE</name>
<evidence type="ECO:0000256" key="1">
    <source>
        <dbReference type="SAM" id="Coils"/>
    </source>
</evidence>
<dbReference type="Proteomes" id="UP001353858">
    <property type="component" value="Unassembled WGS sequence"/>
</dbReference>
<dbReference type="AlphaFoldDB" id="A0AAN7QAS2"/>
<accession>A0AAN7QAS2</accession>
<evidence type="ECO:0000259" key="2">
    <source>
        <dbReference type="Pfam" id="PF25298"/>
    </source>
</evidence>
<feature type="coiled-coil region" evidence="1">
    <location>
        <begin position="13"/>
        <end position="93"/>
    </location>
</feature>
<dbReference type="EMBL" id="JARPUR010000008">
    <property type="protein sequence ID" value="KAK4871578.1"/>
    <property type="molecule type" value="Genomic_DNA"/>
</dbReference>
<evidence type="ECO:0000313" key="4">
    <source>
        <dbReference type="Proteomes" id="UP001353858"/>
    </source>
</evidence>
<dbReference type="Pfam" id="PF25298">
    <property type="entry name" value="Baculo_FP_2nd"/>
    <property type="match status" value="1"/>
</dbReference>
<proteinExistence type="predicted"/>
<sequence length="245" mass="28534">MDPEISKWLNSFKESFVNQLKQLEDSQKTVEQDINKSLEFCIEKSDENTKLITAQNEQIKKQQELIESLVTENSILKKQVNQLKYDLDCAQQDSRLNSVKIHGLPVEPNQPLLPSIINLSKSIDFPLQEDMLDTYFQLKNKINDRPGTVVLKFLRRSDKNTFLQKKKIRRDLNTTHLGLQTSSPIYINESLTAERRILLSKARKFKKDFNWKYVWTSAGKIFLRKTDNSKVIMITSQADIDKILS</sequence>
<comment type="caution">
    <text evidence="3">The sequence shown here is derived from an EMBL/GenBank/DDBJ whole genome shotgun (WGS) entry which is preliminary data.</text>
</comment>
<evidence type="ECO:0000313" key="3">
    <source>
        <dbReference type="EMBL" id="KAK4871578.1"/>
    </source>
</evidence>
<gene>
    <name evidence="3" type="ORF">RN001_015702</name>
</gene>
<keyword evidence="4" id="KW-1185">Reference proteome</keyword>
<dbReference type="InterPro" id="IPR057251">
    <property type="entry name" value="FP_C"/>
</dbReference>
<keyword evidence="1" id="KW-0175">Coiled coil</keyword>
<organism evidence="3 4">
    <name type="scientific">Aquatica leii</name>
    <dbReference type="NCBI Taxonomy" id="1421715"/>
    <lineage>
        <taxon>Eukaryota</taxon>
        <taxon>Metazoa</taxon>
        <taxon>Ecdysozoa</taxon>
        <taxon>Arthropoda</taxon>
        <taxon>Hexapoda</taxon>
        <taxon>Insecta</taxon>
        <taxon>Pterygota</taxon>
        <taxon>Neoptera</taxon>
        <taxon>Endopterygota</taxon>
        <taxon>Coleoptera</taxon>
        <taxon>Polyphaga</taxon>
        <taxon>Elateriformia</taxon>
        <taxon>Elateroidea</taxon>
        <taxon>Lampyridae</taxon>
        <taxon>Luciolinae</taxon>
        <taxon>Aquatica</taxon>
    </lineage>
</organism>